<evidence type="ECO:0000313" key="4">
    <source>
        <dbReference type="EMBL" id="SMN21491.1"/>
    </source>
</evidence>
<feature type="coiled-coil region" evidence="1">
    <location>
        <begin position="438"/>
        <end position="472"/>
    </location>
</feature>
<feature type="region of interest" description="Disordered" evidence="2">
    <location>
        <begin position="227"/>
        <end position="250"/>
    </location>
</feature>
<feature type="region of interest" description="Disordered" evidence="2">
    <location>
        <begin position="23"/>
        <end position="44"/>
    </location>
</feature>
<proteinExistence type="predicted"/>
<evidence type="ECO:0000256" key="3">
    <source>
        <dbReference type="SAM" id="Phobius"/>
    </source>
</evidence>
<feature type="region of interest" description="Disordered" evidence="2">
    <location>
        <begin position="69"/>
        <end position="89"/>
    </location>
</feature>
<dbReference type="OrthoDB" id="4067614at2759"/>
<dbReference type="Proteomes" id="UP000196158">
    <property type="component" value="Unassembled WGS sequence"/>
</dbReference>
<sequence length="533" mass="59482">MSRLIQRMQDQPNDNISSLRKAFIRPSESRSGSNTSGPKVPRIEISSKLSDGASISRFEPMQADIIQDRERRHAHHKRARAGNPDYTSATTGTFSDCMFDIRDSKGIASGNQNSRSDSGVVDGKVSGGGNGSNTRGVLSHGSANGDVLTQDVDISDISLGNYVFRHRPIVISGENNSDLPTSRLGSSLNKKIHRHRKSRAEDNPRSASFNNDKKRLVNEFLESMVPPTASTTNMSNILFPSNNSTSTTNAAGKINMSEITPVYTDDSDKSLQSLLYHDLELSPSRNENRSPSPQRLSPVSRLSSDTTGTDSSDDSDTSSFSSVSSFQSLSNRNVSAQNTSSLLLDYEDADYYQHHIAYVLNNVETTMKVNLRESALKRESEFQRSLKDFDTVHSELEALKNRVIRLKDIVSNKYLIELERDFEESDPTSYHSKLKLSVGASVAELESLEERMKNCKENLDRQKEVVKRMDRLLFVENSLITSRESMSIFSKYKYIIYDFVTAIIIIVLAIFINSQLDKSVPLSNSIQDANRTM</sequence>
<feature type="transmembrane region" description="Helical" evidence="3">
    <location>
        <begin position="494"/>
        <end position="512"/>
    </location>
</feature>
<evidence type="ECO:0000256" key="2">
    <source>
        <dbReference type="SAM" id="MobiDB-lite"/>
    </source>
</evidence>
<feature type="compositionally biased region" description="Polar residues" evidence="2">
    <location>
        <begin position="175"/>
        <end position="189"/>
    </location>
</feature>
<dbReference type="AlphaFoldDB" id="A0A1X7R798"/>
<accession>A0A1X7R798</accession>
<feature type="compositionally biased region" description="Low complexity" evidence="2">
    <location>
        <begin position="282"/>
        <end position="293"/>
    </location>
</feature>
<organism evidence="4 5">
    <name type="scientific">Maudiozyma saulgeensis</name>
    <dbReference type="NCBI Taxonomy" id="1789683"/>
    <lineage>
        <taxon>Eukaryota</taxon>
        <taxon>Fungi</taxon>
        <taxon>Dikarya</taxon>
        <taxon>Ascomycota</taxon>
        <taxon>Saccharomycotina</taxon>
        <taxon>Saccharomycetes</taxon>
        <taxon>Saccharomycetales</taxon>
        <taxon>Saccharomycetaceae</taxon>
        <taxon>Maudiozyma</taxon>
    </lineage>
</organism>
<gene>
    <name evidence="4" type="ORF">KASA_0K01518G</name>
</gene>
<feature type="region of interest" description="Disordered" evidence="2">
    <location>
        <begin position="107"/>
        <end position="137"/>
    </location>
</feature>
<keyword evidence="1" id="KW-0175">Coiled coil</keyword>
<dbReference type="GO" id="GO:0005783">
    <property type="term" value="C:endoplasmic reticulum"/>
    <property type="evidence" value="ECO:0007669"/>
    <property type="project" value="InterPro"/>
</dbReference>
<evidence type="ECO:0000313" key="5">
    <source>
        <dbReference type="Proteomes" id="UP000196158"/>
    </source>
</evidence>
<feature type="compositionally biased region" description="Polar residues" evidence="2">
    <location>
        <begin position="228"/>
        <end position="250"/>
    </location>
</feature>
<feature type="region of interest" description="Disordered" evidence="2">
    <location>
        <begin position="175"/>
        <end position="213"/>
    </location>
</feature>
<protein>
    <submittedName>
        <fullName evidence="4">Similar to Saccharomyces cerevisiae YAL028W FRT2 Tail-anchored ER membrane protein, interacts with homolog Frt1p</fullName>
    </submittedName>
</protein>
<keyword evidence="5" id="KW-1185">Reference proteome</keyword>
<feature type="compositionally biased region" description="Low complexity" evidence="2">
    <location>
        <begin position="300"/>
        <end position="310"/>
    </location>
</feature>
<reference evidence="4 5" key="1">
    <citation type="submission" date="2017-04" db="EMBL/GenBank/DDBJ databases">
        <authorList>
            <person name="Afonso C.L."/>
            <person name="Miller P.J."/>
            <person name="Scott M.A."/>
            <person name="Spackman E."/>
            <person name="Goraichik I."/>
            <person name="Dimitrov K.M."/>
            <person name="Suarez D.L."/>
            <person name="Swayne D.E."/>
        </authorList>
    </citation>
    <scope>NUCLEOTIDE SEQUENCE [LARGE SCALE GENOMIC DNA]</scope>
</reference>
<keyword evidence="3" id="KW-0472">Membrane</keyword>
<evidence type="ECO:0000256" key="1">
    <source>
        <dbReference type="SAM" id="Coils"/>
    </source>
</evidence>
<feature type="region of interest" description="Disordered" evidence="2">
    <location>
        <begin position="281"/>
        <end position="322"/>
    </location>
</feature>
<dbReference type="EMBL" id="FXLY01000008">
    <property type="protein sequence ID" value="SMN21491.1"/>
    <property type="molecule type" value="Genomic_DNA"/>
</dbReference>
<dbReference type="InterPro" id="IPR025752">
    <property type="entry name" value="HPH_family"/>
</dbReference>
<dbReference type="Pfam" id="PF13694">
    <property type="entry name" value="Hph"/>
    <property type="match status" value="1"/>
</dbReference>
<name>A0A1X7R798_9SACH</name>
<keyword evidence="3" id="KW-1133">Transmembrane helix</keyword>
<keyword evidence="3" id="KW-0812">Transmembrane</keyword>